<name>A0AAW4X1B6_9FIRM</name>
<keyword evidence="1" id="KW-0805">Transcription regulation</keyword>
<dbReference type="SUPFAM" id="SSF64288">
    <property type="entry name" value="Chorismate lyase-like"/>
    <property type="match status" value="1"/>
</dbReference>
<dbReference type="Gene3D" id="1.10.10.10">
    <property type="entry name" value="Winged helix-like DNA-binding domain superfamily/Winged helix DNA-binding domain"/>
    <property type="match status" value="1"/>
</dbReference>
<dbReference type="InterPro" id="IPR000524">
    <property type="entry name" value="Tscrpt_reg_HTH_GntR"/>
</dbReference>
<dbReference type="Proteomes" id="UP001199296">
    <property type="component" value="Unassembled WGS sequence"/>
</dbReference>
<keyword evidence="6" id="KW-1185">Reference proteome</keyword>
<proteinExistence type="predicted"/>
<dbReference type="PANTHER" id="PTHR44846:SF1">
    <property type="entry name" value="MANNOSYL-D-GLYCERATE TRANSPORT_METABOLISM SYSTEM REPRESSOR MNGR-RELATED"/>
    <property type="match status" value="1"/>
</dbReference>
<dbReference type="RefSeq" id="WP_229346315.1">
    <property type="nucleotide sequence ID" value="NZ_JAJFAT010000014.1"/>
</dbReference>
<dbReference type="GO" id="GO:0003700">
    <property type="term" value="F:DNA-binding transcription factor activity"/>
    <property type="evidence" value="ECO:0007669"/>
    <property type="project" value="InterPro"/>
</dbReference>
<dbReference type="SMART" id="SM00345">
    <property type="entry name" value="HTH_GNTR"/>
    <property type="match status" value="1"/>
</dbReference>
<protein>
    <submittedName>
        <fullName evidence="5">GntR family transcriptional regulator</fullName>
    </submittedName>
</protein>
<evidence type="ECO:0000256" key="3">
    <source>
        <dbReference type="ARBA" id="ARBA00023163"/>
    </source>
</evidence>
<dbReference type="PROSITE" id="PS50949">
    <property type="entry name" value="HTH_GNTR"/>
    <property type="match status" value="1"/>
</dbReference>
<dbReference type="Gene3D" id="3.40.1410.10">
    <property type="entry name" value="Chorismate lyase-like"/>
    <property type="match status" value="1"/>
</dbReference>
<keyword evidence="3" id="KW-0804">Transcription</keyword>
<reference evidence="5 6" key="1">
    <citation type="submission" date="2021-10" db="EMBL/GenBank/DDBJ databases">
        <authorList>
            <person name="Grouzdev D.S."/>
            <person name="Pantiukh K.S."/>
            <person name="Krutkina M.S."/>
        </authorList>
    </citation>
    <scope>NUCLEOTIDE SEQUENCE [LARGE SCALE GENOMIC DNA]</scope>
    <source>
        <strain evidence="5 6">Z-7514</strain>
    </source>
</reference>
<gene>
    <name evidence="5" type="ORF">LJ207_09790</name>
</gene>
<dbReference type="InterPro" id="IPR011663">
    <property type="entry name" value="UTRA"/>
</dbReference>
<dbReference type="GO" id="GO:0003677">
    <property type="term" value="F:DNA binding"/>
    <property type="evidence" value="ECO:0007669"/>
    <property type="project" value="UniProtKB-KW"/>
</dbReference>
<dbReference type="GO" id="GO:0045892">
    <property type="term" value="P:negative regulation of DNA-templated transcription"/>
    <property type="evidence" value="ECO:0007669"/>
    <property type="project" value="TreeGrafter"/>
</dbReference>
<evidence type="ECO:0000256" key="1">
    <source>
        <dbReference type="ARBA" id="ARBA00023015"/>
    </source>
</evidence>
<dbReference type="Pfam" id="PF07702">
    <property type="entry name" value="UTRA"/>
    <property type="match status" value="1"/>
</dbReference>
<dbReference type="InterPro" id="IPR028978">
    <property type="entry name" value="Chorismate_lyase_/UTRA_dom_sf"/>
</dbReference>
<feature type="domain" description="HTH gntR-type" evidence="4">
    <location>
        <begin position="4"/>
        <end position="72"/>
    </location>
</feature>
<evidence type="ECO:0000259" key="4">
    <source>
        <dbReference type="PROSITE" id="PS50949"/>
    </source>
</evidence>
<evidence type="ECO:0000256" key="2">
    <source>
        <dbReference type="ARBA" id="ARBA00023125"/>
    </source>
</evidence>
<dbReference type="InterPro" id="IPR050679">
    <property type="entry name" value="Bact_HTH_transcr_reg"/>
</dbReference>
<organism evidence="5 6">
    <name type="scientific">Halanaerobium polyolivorans</name>
    <dbReference type="NCBI Taxonomy" id="2886943"/>
    <lineage>
        <taxon>Bacteria</taxon>
        <taxon>Bacillati</taxon>
        <taxon>Bacillota</taxon>
        <taxon>Clostridia</taxon>
        <taxon>Halanaerobiales</taxon>
        <taxon>Halanaerobiaceae</taxon>
        <taxon>Halanaerobium</taxon>
    </lineage>
</organism>
<dbReference type="InterPro" id="IPR036390">
    <property type="entry name" value="WH_DNA-bd_sf"/>
</dbReference>
<dbReference type="SUPFAM" id="SSF46785">
    <property type="entry name" value="Winged helix' DNA-binding domain"/>
    <property type="match status" value="1"/>
</dbReference>
<dbReference type="PANTHER" id="PTHR44846">
    <property type="entry name" value="MANNOSYL-D-GLYCERATE TRANSPORT/METABOLISM SYSTEM REPRESSOR MNGR-RELATED"/>
    <property type="match status" value="1"/>
</dbReference>
<evidence type="ECO:0000313" key="5">
    <source>
        <dbReference type="EMBL" id="MCC3145614.1"/>
    </source>
</evidence>
<dbReference type="Pfam" id="PF00392">
    <property type="entry name" value="GntR"/>
    <property type="match status" value="1"/>
</dbReference>
<dbReference type="SMART" id="SM00866">
    <property type="entry name" value="UTRA"/>
    <property type="match status" value="1"/>
</dbReference>
<comment type="caution">
    <text evidence="5">The sequence shown here is derived from an EMBL/GenBank/DDBJ whole genome shotgun (WGS) entry which is preliminary data.</text>
</comment>
<evidence type="ECO:0000313" key="6">
    <source>
        <dbReference type="Proteomes" id="UP001199296"/>
    </source>
</evidence>
<dbReference type="EMBL" id="JAJFAT010000014">
    <property type="protein sequence ID" value="MCC3145614.1"/>
    <property type="molecule type" value="Genomic_DNA"/>
</dbReference>
<dbReference type="PRINTS" id="PR00035">
    <property type="entry name" value="HTHGNTR"/>
</dbReference>
<sequence length="244" mass="28599">MSEKALYLKVKESLAEKIKNNKFEIGSYLPTERELCEEYDVSRITVRRALEELEDEGFVVKERSKGVKVINQSIQYIKSALNQYQGFHAKMKQKGLKAETFLSEWEVRELPEKFFNNFSGIDEYYASDLLLLKRLLGVEAKPMIYLRTYLTKETKINVEDYEGGSLYSLIRKKSGNSIAYSREYVSATISTKDMEELFRVDHKIPILERNQVGYNKEGKILFFTEAFYNSEIYQHHFLALKNDE</sequence>
<accession>A0AAW4X1B6</accession>
<dbReference type="InterPro" id="IPR036388">
    <property type="entry name" value="WH-like_DNA-bd_sf"/>
</dbReference>
<dbReference type="CDD" id="cd07377">
    <property type="entry name" value="WHTH_GntR"/>
    <property type="match status" value="1"/>
</dbReference>
<keyword evidence="2" id="KW-0238">DNA-binding</keyword>
<dbReference type="AlphaFoldDB" id="A0AAW4X1B6"/>